<keyword evidence="5" id="KW-1185">Reference proteome</keyword>
<accession>A0A1I3JQQ6</accession>
<dbReference type="SUPFAM" id="SSF55073">
    <property type="entry name" value="Nucleotide cyclase"/>
    <property type="match status" value="1"/>
</dbReference>
<name>A0A1I3JQQ6_9SPIR</name>
<evidence type="ECO:0000313" key="4">
    <source>
        <dbReference type="EMBL" id="SFI62348.1"/>
    </source>
</evidence>
<dbReference type="Gene3D" id="3.20.20.450">
    <property type="entry name" value="EAL domain"/>
    <property type="match status" value="1"/>
</dbReference>
<dbReference type="InterPro" id="IPR029787">
    <property type="entry name" value="Nucleotide_cyclase"/>
</dbReference>
<dbReference type="PANTHER" id="PTHR33121:SF70">
    <property type="entry name" value="SIGNALING PROTEIN YKOW"/>
    <property type="match status" value="1"/>
</dbReference>
<dbReference type="PROSITE" id="PS50887">
    <property type="entry name" value="GGDEF"/>
    <property type="match status" value="1"/>
</dbReference>
<dbReference type="PROSITE" id="PS50883">
    <property type="entry name" value="EAL"/>
    <property type="match status" value="1"/>
</dbReference>
<dbReference type="GO" id="GO:0071111">
    <property type="term" value="F:cyclic-guanylate-specific phosphodiesterase activity"/>
    <property type="evidence" value="ECO:0007669"/>
    <property type="project" value="InterPro"/>
</dbReference>
<dbReference type="InterPro" id="IPR001633">
    <property type="entry name" value="EAL_dom"/>
</dbReference>
<dbReference type="Proteomes" id="UP000182737">
    <property type="component" value="Unassembled WGS sequence"/>
</dbReference>
<dbReference type="OrthoDB" id="366324at2"/>
<dbReference type="InterPro" id="IPR035919">
    <property type="entry name" value="EAL_sf"/>
</dbReference>
<dbReference type="InterPro" id="IPR000160">
    <property type="entry name" value="GGDEF_dom"/>
</dbReference>
<feature type="domain" description="GGDEF" evidence="3">
    <location>
        <begin position="346"/>
        <end position="481"/>
    </location>
</feature>
<sequence length="748" mass="86199">MKKKVLSPEKAKIISSLLVSMIFLFIVLSMTRLYTNSMIEKAQSDYFNSIKTTMDGFEKVVSLQLNSYRNFLDSYYKDILLTIPDYDINSISKTLVEYSETKHPDFLDFYFLTPDGTAYLSDGTNIHMDPAKHKGLDGVLNYYISGICYPPNRHAYVFCIEKTCYKDGKIAGVLGAAVILDSFQKRTTGLVGNRESFMLLDTEGYFLVHPRADVIGKQYIPEDPRYTETGTIYLAKNPPGTYKSKADDNSVIYLITSKIPESGWTISLKVSMEEIDEIYEIQRKSEIMIFIFAFLTILGLVIVETKILDFFQKKQLIATVYDPLTNLWTRQRFEVEANKMVRNPRAKFMLIEADIRGFKFINQNYGEEAADKLIVYYSKILNICIGDYHGIIGRGFADHFYILLKITSVHKAMNVFRDSLTKITDDVKSYEIPFFPKFGISFLMPGDNPTGNKIQNLIGQASFAKSTIKDNLLTQFSVYNSKLLEKINEEQFIESHMQQALDQKEFFVMYQPKISLTDDRIVGAEALVRWNNPKLGLMTPDKFIPLFEKNGFITKLDYYVYEEVFKFIQNRLAKNLPIVPISVNMSRNHNKPEKFMHDFMEIFTKYSIPPSLIQIEILERSVMDNTTLQDITEKLHKEGFTVAMDDFGSGESSLNMLTKIPVDVLKFDREFLNASTDKEGRIDKKSEKFIHILIDLSKNLEKQTVFEGVETQAQRDFLRSINCDQAQGYFYSKPLAEQDFVQFIKLHS</sequence>
<dbReference type="CDD" id="cd01948">
    <property type="entry name" value="EAL"/>
    <property type="match status" value="1"/>
</dbReference>
<dbReference type="InterPro" id="IPR050706">
    <property type="entry name" value="Cyclic-di-GMP_PDE-like"/>
</dbReference>
<evidence type="ECO:0000256" key="1">
    <source>
        <dbReference type="SAM" id="Phobius"/>
    </source>
</evidence>
<evidence type="ECO:0000313" key="5">
    <source>
        <dbReference type="Proteomes" id="UP000182737"/>
    </source>
</evidence>
<feature type="domain" description="EAL" evidence="2">
    <location>
        <begin position="490"/>
        <end position="748"/>
    </location>
</feature>
<dbReference type="SMART" id="SM00052">
    <property type="entry name" value="EAL"/>
    <property type="match status" value="1"/>
</dbReference>
<dbReference type="Gene3D" id="3.30.70.270">
    <property type="match status" value="1"/>
</dbReference>
<dbReference type="SUPFAM" id="SSF141868">
    <property type="entry name" value="EAL domain-like"/>
    <property type="match status" value="1"/>
</dbReference>
<gene>
    <name evidence="4" type="ORF">SAMN04487775_103175</name>
</gene>
<dbReference type="EMBL" id="FORI01000003">
    <property type="protein sequence ID" value="SFI62348.1"/>
    <property type="molecule type" value="Genomic_DNA"/>
</dbReference>
<dbReference type="AlphaFoldDB" id="A0A1I3JQQ6"/>
<proteinExistence type="predicted"/>
<dbReference type="Pfam" id="PF00563">
    <property type="entry name" value="EAL"/>
    <property type="match status" value="1"/>
</dbReference>
<evidence type="ECO:0000259" key="2">
    <source>
        <dbReference type="PROSITE" id="PS50883"/>
    </source>
</evidence>
<dbReference type="PANTHER" id="PTHR33121">
    <property type="entry name" value="CYCLIC DI-GMP PHOSPHODIESTERASE PDEF"/>
    <property type="match status" value="1"/>
</dbReference>
<keyword evidence="1" id="KW-0812">Transmembrane</keyword>
<keyword evidence="1" id="KW-0472">Membrane</keyword>
<dbReference type="Pfam" id="PF00990">
    <property type="entry name" value="GGDEF"/>
    <property type="match status" value="1"/>
</dbReference>
<keyword evidence="1" id="KW-1133">Transmembrane helix</keyword>
<dbReference type="InterPro" id="IPR043128">
    <property type="entry name" value="Rev_trsase/Diguanyl_cyclase"/>
</dbReference>
<dbReference type="SMART" id="SM00267">
    <property type="entry name" value="GGDEF"/>
    <property type="match status" value="1"/>
</dbReference>
<protein>
    <submittedName>
        <fullName evidence="4">EAL domain, c-di-GMP-specific phosphodiesterase class I (Or its enzymatically inactive variant)</fullName>
    </submittedName>
</protein>
<evidence type="ECO:0000259" key="3">
    <source>
        <dbReference type="PROSITE" id="PS50887"/>
    </source>
</evidence>
<organism evidence="4 5">
    <name type="scientific">Treponema bryantii</name>
    <dbReference type="NCBI Taxonomy" id="163"/>
    <lineage>
        <taxon>Bacteria</taxon>
        <taxon>Pseudomonadati</taxon>
        <taxon>Spirochaetota</taxon>
        <taxon>Spirochaetia</taxon>
        <taxon>Spirochaetales</taxon>
        <taxon>Treponemataceae</taxon>
        <taxon>Treponema</taxon>
    </lineage>
</organism>
<dbReference type="CDD" id="cd18774">
    <property type="entry name" value="PDC2_HK_sensor"/>
    <property type="match status" value="1"/>
</dbReference>
<reference evidence="5" key="1">
    <citation type="submission" date="2016-10" db="EMBL/GenBank/DDBJ databases">
        <authorList>
            <person name="Varghese N."/>
            <person name="Submissions S."/>
        </authorList>
    </citation>
    <scope>NUCLEOTIDE SEQUENCE [LARGE SCALE GENOMIC DNA]</scope>
    <source>
        <strain evidence="5">XBD1002</strain>
    </source>
</reference>
<feature type="transmembrane region" description="Helical" evidence="1">
    <location>
        <begin position="13"/>
        <end position="34"/>
    </location>
</feature>
<dbReference type="Gene3D" id="3.30.450.20">
    <property type="entry name" value="PAS domain"/>
    <property type="match status" value="1"/>
</dbReference>